<proteinExistence type="inferred from homology"/>
<dbReference type="PANTHER" id="PTHR37419:SF1">
    <property type="entry name" value="SERINE_THREONINE-PROTEIN KINASE TOXIN HIPA"/>
    <property type="match status" value="1"/>
</dbReference>
<accession>A0ABY5KVQ5</accession>
<dbReference type="Gene3D" id="1.10.1070.20">
    <property type="match status" value="1"/>
</dbReference>
<evidence type="ECO:0000259" key="4">
    <source>
        <dbReference type="Pfam" id="PF07804"/>
    </source>
</evidence>
<organism evidence="6 7">
    <name type="scientific">Cellulomonas xiejunii</name>
    <dbReference type="NCBI Taxonomy" id="2968083"/>
    <lineage>
        <taxon>Bacteria</taxon>
        <taxon>Bacillati</taxon>
        <taxon>Actinomycetota</taxon>
        <taxon>Actinomycetes</taxon>
        <taxon>Micrococcales</taxon>
        <taxon>Cellulomonadaceae</taxon>
        <taxon>Cellulomonas</taxon>
    </lineage>
</organism>
<evidence type="ECO:0000256" key="3">
    <source>
        <dbReference type="ARBA" id="ARBA00022777"/>
    </source>
</evidence>
<keyword evidence="7" id="KW-1185">Reference proteome</keyword>
<dbReference type="NCBIfam" id="TIGR03071">
    <property type="entry name" value="couple_hipA"/>
    <property type="match status" value="1"/>
</dbReference>
<name>A0ABY5KVQ5_9CELL</name>
<evidence type="ECO:0000259" key="5">
    <source>
        <dbReference type="Pfam" id="PF13657"/>
    </source>
</evidence>
<reference evidence="6 7" key="1">
    <citation type="submission" date="2022-07" db="EMBL/GenBank/DDBJ databases">
        <title>Novel species in genus cellulomonas.</title>
        <authorList>
            <person name="Ye L."/>
        </authorList>
    </citation>
    <scope>NUCLEOTIDE SEQUENCE [LARGE SCALE GENOMIC DNA]</scope>
    <source>
        <strain evidence="7">zg-B89</strain>
    </source>
</reference>
<sequence length="427" mass="46190">MSAPLAVILDGRVIGHLDRSSTNSLRFTYLDDATGTGRTPLSLSMPLAGGSFTGPPVERFLRGLLPESDAALTAIERGHPGTDRLDPLSVLAVIGQDCPGAVQFCRPPDTAAVLARTGALVPQSAGQIEQRIAVMRVDEGASWSMPDEHWSLGGTQPKFALRRIGDDWYEAHGSEPTSHILKPGVHGMKAQSLVEHISMRAAAACGVDVARTEHPSFKSETAIVITRFDRVERDGTLVRLHQEDLCQALGVAQKYQEYGGPGASDVIRLLREQSPTARTARANVDRFVDGLILNTVIAAPDAHARNYAVLLAGHDVRLAPLFDVSTSLPYDPTSRGRTLSMSVDGQYIAELVTREHWSRFAAENDLDAERVVERAQQMADIAPPAMLAALDEVEDWDGSAAMLRERLTAALEVYLPTLHANLTGSRD</sequence>
<dbReference type="InterPro" id="IPR012893">
    <property type="entry name" value="HipA-like_C"/>
</dbReference>
<feature type="domain" description="HipA N-terminal subdomain 1" evidence="5">
    <location>
        <begin position="5"/>
        <end position="104"/>
    </location>
</feature>
<feature type="domain" description="HipA-like C-terminal" evidence="4">
    <location>
        <begin position="150"/>
        <end position="382"/>
    </location>
</feature>
<dbReference type="RefSeq" id="WP_227577974.1">
    <property type="nucleotide sequence ID" value="NZ_CP101987.1"/>
</dbReference>
<protein>
    <submittedName>
        <fullName evidence="6">Type II toxin-antitoxin system HipA family toxin</fullName>
    </submittedName>
</protein>
<evidence type="ECO:0000313" key="6">
    <source>
        <dbReference type="EMBL" id="UUI72413.1"/>
    </source>
</evidence>
<dbReference type="EMBL" id="CP101987">
    <property type="protein sequence ID" value="UUI72413.1"/>
    <property type="molecule type" value="Genomic_DNA"/>
</dbReference>
<dbReference type="InterPro" id="IPR017508">
    <property type="entry name" value="HipA_N1"/>
</dbReference>
<evidence type="ECO:0000313" key="7">
    <source>
        <dbReference type="Proteomes" id="UP001316384"/>
    </source>
</evidence>
<evidence type="ECO:0000256" key="1">
    <source>
        <dbReference type="ARBA" id="ARBA00010164"/>
    </source>
</evidence>
<dbReference type="Pfam" id="PF07804">
    <property type="entry name" value="HipA_C"/>
    <property type="match status" value="1"/>
</dbReference>
<keyword evidence="3" id="KW-0418">Kinase</keyword>
<dbReference type="InterPro" id="IPR052028">
    <property type="entry name" value="HipA_Ser/Thr_kinase"/>
</dbReference>
<dbReference type="Proteomes" id="UP001316384">
    <property type="component" value="Chromosome"/>
</dbReference>
<dbReference type="PANTHER" id="PTHR37419">
    <property type="entry name" value="SERINE/THREONINE-PROTEIN KINASE TOXIN HIPA"/>
    <property type="match status" value="1"/>
</dbReference>
<gene>
    <name evidence="6" type="ORF">NP048_02790</name>
</gene>
<keyword evidence="2" id="KW-0808">Transferase</keyword>
<dbReference type="Pfam" id="PF13657">
    <property type="entry name" value="Couple_hipA"/>
    <property type="match status" value="1"/>
</dbReference>
<dbReference type="CDD" id="cd17808">
    <property type="entry name" value="HipA_Ec_like"/>
    <property type="match status" value="1"/>
</dbReference>
<comment type="similarity">
    <text evidence="1">Belongs to the HipA Ser/Thr kinase family.</text>
</comment>
<evidence type="ECO:0000256" key="2">
    <source>
        <dbReference type="ARBA" id="ARBA00022679"/>
    </source>
</evidence>